<evidence type="ECO:0000256" key="6">
    <source>
        <dbReference type="ARBA" id="ARBA00022527"/>
    </source>
</evidence>
<comment type="cofactor">
    <cofactor evidence="1">
        <name>Mg(2+)</name>
        <dbReference type="ChEBI" id="CHEBI:18420"/>
    </cofactor>
</comment>
<dbReference type="SMART" id="SM00220">
    <property type="entry name" value="S_TKc"/>
    <property type="match status" value="1"/>
</dbReference>
<dbReference type="InterPro" id="IPR008271">
    <property type="entry name" value="Ser/Thr_kinase_AS"/>
</dbReference>
<sequence length="508" mass="58000">KSLTRLITGDSRVQLSKQILDFALKWLKFIVNKCEKGRGLRTRWASPGLQYLTVALEPQHLQVLRDDEFKFLKSEIDKFLTHVEGSTERTSKVLLPSPSINIQGPYSVLGAAPFNKPLASSLNFQRSQSVVNVKGMFGDQNLSSLERSEQSSKGTRLEAWAQKKNVNIVSPNRLIIKQRIKTIDNEHSVSEQRPMERIQKAIEKFEEKTDQRMRDNRVIGSVSDLVIRRTPLQFVARKVSFPWQRGFKIGEGRFGKVYTAVNNSTGELIAMKEIHLQPNDHRSVKEAIDEIKTFEGIKHPNLVKYYGVEIHREELYIFMEYCNEGTLENVVQLHIPEQLVRKYTRQLLEAVNVLHENGIVHRDIKSSNIFLTSGGKLKLGDFGCCMKLKNHTTLPGELNAFVGTPAYMAPEIFMRNPIEGHGRAADIWSIGCVVLEMLTGRRPWHDLDNSYQIMFRVGMGDTPEAPSDISEEGKDFISHCLQHDPKHRWSTGQLLCHLFIKVVDDDEL</sequence>
<evidence type="ECO:0000256" key="17">
    <source>
        <dbReference type="ARBA" id="ARBA00069057"/>
    </source>
</evidence>
<dbReference type="Pfam" id="PF19431">
    <property type="entry name" value="MEKK4_N"/>
    <property type="match status" value="1"/>
</dbReference>
<comment type="catalytic activity">
    <reaction evidence="14">
        <text>L-threonyl-[protein] + ATP = O-phospho-L-threonyl-[protein] + ADP + H(+)</text>
        <dbReference type="Rhea" id="RHEA:46608"/>
        <dbReference type="Rhea" id="RHEA-COMP:11060"/>
        <dbReference type="Rhea" id="RHEA-COMP:11605"/>
        <dbReference type="ChEBI" id="CHEBI:15378"/>
        <dbReference type="ChEBI" id="CHEBI:30013"/>
        <dbReference type="ChEBI" id="CHEBI:30616"/>
        <dbReference type="ChEBI" id="CHEBI:61977"/>
        <dbReference type="ChEBI" id="CHEBI:456216"/>
        <dbReference type="EC" id="2.7.11.25"/>
    </reaction>
</comment>
<gene>
    <name evidence="21" type="ORF">B4U80_05313</name>
</gene>
<evidence type="ECO:0000256" key="10">
    <source>
        <dbReference type="ARBA" id="ARBA00022741"/>
    </source>
</evidence>
<protein>
    <recommendedName>
        <fullName evidence="17">Mitogen-activated protein kinase kinase kinase 4</fullName>
        <ecNumber evidence="4">2.7.11.25</ecNumber>
    </recommendedName>
    <alternativeName>
        <fullName evidence="18">MAPK/ERK kinase kinase 4</fullName>
    </alternativeName>
</protein>
<keyword evidence="10 19" id="KW-0547">Nucleotide-binding</keyword>
<evidence type="ECO:0000256" key="13">
    <source>
        <dbReference type="ARBA" id="ARBA00022842"/>
    </source>
</evidence>
<keyword evidence="8" id="KW-0808">Transferase</keyword>
<evidence type="ECO:0000256" key="4">
    <source>
        <dbReference type="ARBA" id="ARBA00012406"/>
    </source>
</evidence>
<dbReference type="Pfam" id="PF00069">
    <property type="entry name" value="Pkinase"/>
    <property type="match status" value="1"/>
</dbReference>
<keyword evidence="13" id="KW-0460">Magnesium</keyword>
<dbReference type="AlphaFoldDB" id="A0A443S3J6"/>
<name>A0A443S3J6_9ACAR</name>
<evidence type="ECO:0000256" key="18">
    <source>
        <dbReference type="ARBA" id="ARBA00083883"/>
    </source>
</evidence>
<comment type="subcellular location">
    <subcellularLocation>
        <location evidence="2">Cytoplasm</location>
        <location evidence="2">Perinuclear region</location>
    </subcellularLocation>
</comment>
<dbReference type="OrthoDB" id="248923at2759"/>
<dbReference type="PROSITE" id="PS00107">
    <property type="entry name" value="PROTEIN_KINASE_ATP"/>
    <property type="match status" value="1"/>
</dbReference>
<evidence type="ECO:0000256" key="2">
    <source>
        <dbReference type="ARBA" id="ARBA00004556"/>
    </source>
</evidence>
<evidence type="ECO:0000313" key="21">
    <source>
        <dbReference type="EMBL" id="RWS22099.1"/>
    </source>
</evidence>
<accession>A0A443S3J6</accession>
<dbReference type="STRING" id="299467.A0A443S3J6"/>
<keyword evidence="11" id="KW-0418">Kinase</keyword>
<dbReference type="GO" id="GO:0048471">
    <property type="term" value="C:perinuclear region of cytoplasm"/>
    <property type="evidence" value="ECO:0007669"/>
    <property type="project" value="UniProtKB-SubCell"/>
</dbReference>
<evidence type="ECO:0000256" key="16">
    <source>
        <dbReference type="ARBA" id="ARBA00060115"/>
    </source>
</evidence>
<comment type="similarity">
    <text evidence="3">Belongs to the protein kinase superfamily. STE Ser/Thr protein kinase family. MAP kinase kinase kinase subfamily.</text>
</comment>
<feature type="domain" description="Protein kinase" evidence="20">
    <location>
        <begin position="243"/>
        <end position="500"/>
    </location>
</feature>
<dbReference type="PROSITE" id="PS50011">
    <property type="entry name" value="PROTEIN_KINASE_DOM"/>
    <property type="match status" value="1"/>
</dbReference>
<comment type="function">
    <text evidence="16">Component of a protein kinase signal transduction cascade. Activates the CSBP2, P38 and JNK MAPK pathways, but not the ERK pathway. Specifically phosphorylates and activates MAP2K4 and MAP2K6.</text>
</comment>
<dbReference type="GO" id="GO:0005524">
    <property type="term" value="F:ATP binding"/>
    <property type="evidence" value="ECO:0007669"/>
    <property type="project" value="UniProtKB-UniRule"/>
</dbReference>
<dbReference type="Proteomes" id="UP000288716">
    <property type="component" value="Unassembled WGS sequence"/>
</dbReference>
<organism evidence="21 22">
    <name type="scientific">Leptotrombidium deliense</name>
    <dbReference type="NCBI Taxonomy" id="299467"/>
    <lineage>
        <taxon>Eukaryota</taxon>
        <taxon>Metazoa</taxon>
        <taxon>Ecdysozoa</taxon>
        <taxon>Arthropoda</taxon>
        <taxon>Chelicerata</taxon>
        <taxon>Arachnida</taxon>
        <taxon>Acari</taxon>
        <taxon>Acariformes</taxon>
        <taxon>Trombidiformes</taxon>
        <taxon>Prostigmata</taxon>
        <taxon>Anystina</taxon>
        <taxon>Parasitengona</taxon>
        <taxon>Trombiculoidea</taxon>
        <taxon>Trombiculidae</taxon>
        <taxon>Leptotrombidium</taxon>
    </lineage>
</organism>
<evidence type="ECO:0000259" key="20">
    <source>
        <dbReference type="PROSITE" id="PS50011"/>
    </source>
</evidence>
<evidence type="ECO:0000256" key="12">
    <source>
        <dbReference type="ARBA" id="ARBA00022840"/>
    </source>
</evidence>
<dbReference type="EC" id="2.7.11.25" evidence="4"/>
<evidence type="ECO:0000256" key="9">
    <source>
        <dbReference type="ARBA" id="ARBA00022723"/>
    </source>
</evidence>
<dbReference type="GO" id="GO:0046872">
    <property type="term" value="F:metal ion binding"/>
    <property type="evidence" value="ECO:0007669"/>
    <property type="project" value="UniProtKB-KW"/>
</dbReference>
<comment type="caution">
    <text evidence="21">The sequence shown here is derived from an EMBL/GenBank/DDBJ whole genome shotgun (WGS) entry which is preliminary data.</text>
</comment>
<reference evidence="21 22" key="1">
    <citation type="journal article" date="2018" name="Gigascience">
        <title>Genomes of trombidid mites reveal novel predicted allergens and laterally-transferred genes associated with secondary metabolism.</title>
        <authorList>
            <person name="Dong X."/>
            <person name="Chaisiri K."/>
            <person name="Xia D."/>
            <person name="Armstrong S.D."/>
            <person name="Fang Y."/>
            <person name="Donnelly M.J."/>
            <person name="Kadowaki T."/>
            <person name="McGarry J.W."/>
            <person name="Darby A.C."/>
            <person name="Makepeace B.L."/>
        </authorList>
    </citation>
    <scope>NUCLEOTIDE SEQUENCE [LARGE SCALE GENOMIC DNA]</scope>
    <source>
        <strain evidence="21">UoL-UT</strain>
    </source>
</reference>
<dbReference type="SUPFAM" id="SSF56112">
    <property type="entry name" value="Protein kinase-like (PK-like)"/>
    <property type="match status" value="1"/>
</dbReference>
<evidence type="ECO:0000256" key="14">
    <source>
        <dbReference type="ARBA" id="ARBA00047559"/>
    </source>
</evidence>
<evidence type="ECO:0000256" key="11">
    <source>
        <dbReference type="ARBA" id="ARBA00022777"/>
    </source>
</evidence>
<keyword evidence="22" id="KW-1185">Reference proteome</keyword>
<dbReference type="PANTHER" id="PTHR48016">
    <property type="entry name" value="MAP KINASE KINASE KINASE SSK2-RELATED-RELATED"/>
    <property type="match status" value="1"/>
</dbReference>
<dbReference type="EMBL" id="NCKV01009850">
    <property type="protein sequence ID" value="RWS22099.1"/>
    <property type="molecule type" value="Genomic_DNA"/>
</dbReference>
<dbReference type="GO" id="GO:0004709">
    <property type="term" value="F:MAP kinase kinase kinase activity"/>
    <property type="evidence" value="ECO:0007669"/>
    <property type="project" value="UniProtKB-EC"/>
</dbReference>
<dbReference type="PANTHER" id="PTHR48016:SF32">
    <property type="entry name" value="MITOGEN-ACTIVATED PROTEIN KINASE KINASE KINASE 4"/>
    <property type="match status" value="1"/>
</dbReference>
<keyword evidence="9" id="KW-0479">Metal-binding</keyword>
<proteinExistence type="inferred from homology"/>
<keyword evidence="6" id="KW-0723">Serine/threonine-protein kinase</keyword>
<dbReference type="Gene3D" id="1.10.510.10">
    <property type="entry name" value="Transferase(Phosphotransferase) domain 1"/>
    <property type="match status" value="1"/>
</dbReference>
<evidence type="ECO:0000256" key="3">
    <source>
        <dbReference type="ARBA" id="ARBA00006529"/>
    </source>
</evidence>
<evidence type="ECO:0000256" key="19">
    <source>
        <dbReference type="PROSITE-ProRule" id="PRU10141"/>
    </source>
</evidence>
<dbReference type="InterPro" id="IPR045801">
    <property type="entry name" value="MEKK4_N"/>
</dbReference>
<evidence type="ECO:0000256" key="5">
    <source>
        <dbReference type="ARBA" id="ARBA00022490"/>
    </source>
</evidence>
<keyword evidence="5" id="KW-0963">Cytoplasm</keyword>
<comment type="catalytic activity">
    <reaction evidence="15">
        <text>L-seryl-[protein] + ATP = O-phospho-L-seryl-[protein] + ADP + H(+)</text>
        <dbReference type="Rhea" id="RHEA:17989"/>
        <dbReference type="Rhea" id="RHEA-COMP:9863"/>
        <dbReference type="Rhea" id="RHEA-COMP:11604"/>
        <dbReference type="ChEBI" id="CHEBI:15378"/>
        <dbReference type="ChEBI" id="CHEBI:29999"/>
        <dbReference type="ChEBI" id="CHEBI:30616"/>
        <dbReference type="ChEBI" id="CHEBI:83421"/>
        <dbReference type="ChEBI" id="CHEBI:456216"/>
        <dbReference type="EC" id="2.7.11.25"/>
    </reaction>
</comment>
<dbReference type="InterPro" id="IPR011009">
    <property type="entry name" value="Kinase-like_dom_sf"/>
</dbReference>
<dbReference type="VEuPathDB" id="VectorBase:LDEU009941"/>
<feature type="non-terminal residue" evidence="21">
    <location>
        <position position="1"/>
    </location>
</feature>
<evidence type="ECO:0000256" key="1">
    <source>
        <dbReference type="ARBA" id="ARBA00001946"/>
    </source>
</evidence>
<dbReference type="InterPro" id="IPR000719">
    <property type="entry name" value="Prot_kinase_dom"/>
</dbReference>
<evidence type="ECO:0000256" key="7">
    <source>
        <dbReference type="ARBA" id="ARBA00022553"/>
    </source>
</evidence>
<dbReference type="InterPro" id="IPR050538">
    <property type="entry name" value="MAP_kinase_kinase_kinase"/>
</dbReference>
<evidence type="ECO:0000256" key="8">
    <source>
        <dbReference type="ARBA" id="ARBA00022679"/>
    </source>
</evidence>
<feature type="binding site" evidence="19">
    <location>
        <position position="272"/>
    </location>
    <ligand>
        <name>ATP</name>
        <dbReference type="ChEBI" id="CHEBI:30616"/>
    </ligand>
</feature>
<dbReference type="FunFam" id="1.10.510.10:FF:000122">
    <property type="entry name" value="Mitogen-activated protein kinase kinase kinase 4"/>
    <property type="match status" value="1"/>
</dbReference>
<evidence type="ECO:0000256" key="15">
    <source>
        <dbReference type="ARBA" id="ARBA00048329"/>
    </source>
</evidence>
<keyword evidence="7" id="KW-0597">Phosphoprotein</keyword>
<dbReference type="PROSITE" id="PS00108">
    <property type="entry name" value="PROTEIN_KINASE_ST"/>
    <property type="match status" value="1"/>
</dbReference>
<dbReference type="InterPro" id="IPR017441">
    <property type="entry name" value="Protein_kinase_ATP_BS"/>
</dbReference>
<keyword evidence="12 19" id="KW-0067">ATP-binding</keyword>
<evidence type="ECO:0000313" key="22">
    <source>
        <dbReference type="Proteomes" id="UP000288716"/>
    </source>
</evidence>
<dbReference type="CDD" id="cd06626">
    <property type="entry name" value="STKc_MEKK4"/>
    <property type="match status" value="1"/>
</dbReference>